<evidence type="ECO:0000313" key="1">
    <source>
        <dbReference type="EMBL" id="KKJ78605.1"/>
    </source>
</evidence>
<dbReference type="InterPro" id="IPR011008">
    <property type="entry name" value="Dimeric_a/b-barrel"/>
</dbReference>
<dbReference type="RefSeq" id="WP_046501564.1">
    <property type="nucleotide sequence ID" value="NZ_LANI01000001.1"/>
</dbReference>
<dbReference type="EMBL" id="LANI01000001">
    <property type="protein sequence ID" value="KKJ78605.1"/>
    <property type="molecule type" value="Genomic_DNA"/>
</dbReference>
<sequence>MPIKVTLNCQLNAEKTDELIIFLQQNLPNVRNFHGNKRVEIFFDRAKKEMLIDEDWKSVEDHQKYIKYITDNGIMANLISYFLEPPSVKYFNYQDL</sequence>
<proteinExistence type="predicted"/>
<name>A0A0M2RF12_9PROT</name>
<evidence type="ECO:0000313" key="2">
    <source>
        <dbReference type="Proteomes" id="UP000034491"/>
    </source>
</evidence>
<organism evidence="1 2">
    <name type="scientific">Kiloniella litopenaei</name>
    <dbReference type="NCBI Taxonomy" id="1549748"/>
    <lineage>
        <taxon>Bacteria</taxon>
        <taxon>Pseudomonadati</taxon>
        <taxon>Pseudomonadota</taxon>
        <taxon>Alphaproteobacteria</taxon>
        <taxon>Rhodospirillales</taxon>
        <taxon>Kiloniellaceae</taxon>
        <taxon>Kiloniella</taxon>
    </lineage>
</organism>
<dbReference type="GO" id="GO:0004497">
    <property type="term" value="F:monooxygenase activity"/>
    <property type="evidence" value="ECO:0007669"/>
    <property type="project" value="UniProtKB-KW"/>
</dbReference>
<keyword evidence="1" id="KW-0503">Monooxygenase</keyword>
<comment type="caution">
    <text evidence="1">The sequence shown here is derived from an EMBL/GenBank/DDBJ whole genome shotgun (WGS) entry which is preliminary data.</text>
</comment>
<accession>A0A0M2RF12</accession>
<dbReference type="Gene3D" id="3.30.70.100">
    <property type="match status" value="1"/>
</dbReference>
<dbReference type="Proteomes" id="UP000034491">
    <property type="component" value="Unassembled WGS sequence"/>
</dbReference>
<dbReference type="AlphaFoldDB" id="A0A0M2RF12"/>
<gene>
    <name evidence="1" type="ORF">WH95_00440</name>
</gene>
<keyword evidence="1" id="KW-0560">Oxidoreductase</keyword>
<dbReference type="OrthoDB" id="7376024at2"/>
<dbReference type="STRING" id="1549748.WH95_00440"/>
<dbReference type="SUPFAM" id="SSF54909">
    <property type="entry name" value="Dimeric alpha+beta barrel"/>
    <property type="match status" value="1"/>
</dbReference>
<protein>
    <submittedName>
        <fullName evidence="1">Antibiotic biosynthesis monooxygenase</fullName>
    </submittedName>
</protein>
<reference evidence="1 2" key="1">
    <citation type="submission" date="2015-03" db="EMBL/GenBank/DDBJ databases">
        <title>Genome sequence of Kiloniella sp. P1-1, isolated from the gut microflora of Pacific white shrimp, Penaeus vannamei.</title>
        <authorList>
            <person name="Shao Z."/>
            <person name="Wang L."/>
            <person name="Li X."/>
        </authorList>
    </citation>
    <scope>NUCLEOTIDE SEQUENCE [LARGE SCALE GENOMIC DNA]</scope>
    <source>
        <strain evidence="1 2">P1-1</strain>
    </source>
</reference>
<keyword evidence="2" id="KW-1185">Reference proteome</keyword>